<organism evidence="2 3">
    <name type="scientific">Pontibacter saemangeumensis</name>
    <dbReference type="NCBI Taxonomy" id="1084525"/>
    <lineage>
        <taxon>Bacteria</taxon>
        <taxon>Pseudomonadati</taxon>
        <taxon>Bacteroidota</taxon>
        <taxon>Cytophagia</taxon>
        <taxon>Cytophagales</taxon>
        <taxon>Hymenobacteraceae</taxon>
        <taxon>Pontibacter</taxon>
    </lineage>
</organism>
<evidence type="ECO:0000259" key="1">
    <source>
        <dbReference type="SMART" id="SM00471"/>
    </source>
</evidence>
<evidence type="ECO:0000313" key="3">
    <source>
        <dbReference type="Proteomes" id="UP001500552"/>
    </source>
</evidence>
<dbReference type="InterPro" id="IPR003607">
    <property type="entry name" value="HD/PDEase_dom"/>
</dbReference>
<proteinExistence type="predicted"/>
<dbReference type="CDD" id="cd00077">
    <property type="entry name" value="HDc"/>
    <property type="match status" value="1"/>
</dbReference>
<dbReference type="Gene3D" id="1.10.3210.10">
    <property type="entry name" value="Hypothetical protein af1432"/>
    <property type="match status" value="1"/>
</dbReference>
<protein>
    <recommendedName>
        <fullName evidence="1">HD/PDEase domain-containing protein</fullName>
    </recommendedName>
</protein>
<dbReference type="SUPFAM" id="SSF109604">
    <property type="entry name" value="HD-domain/PDEase-like"/>
    <property type="match status" value="1"/>
</dbReference>
<dbReference type="EMBL" id="BAABHC010000009">
    <property type="protein sequence ID" value="GAA4431207.1"/>
    <property type="molecule type" value="Genomic_DNA"/>
</dbReference>
<evidence type="ECO:0000313" key="2">
    <source>
        <dbReference type="EMBL" id="GAA4431207.1"/>
    </source>
</evidence>
<feature type="domain" description="HD/PDEase" evidence="1">
    <location>
        <begin position="25"/>
        <end position="139"/>
    </location>
</feature>
<dbReference type="Proteomes" id="UP001500552">
    <property type="component" value="Unassembled WGS sequence"/>
</dbReference>
<accession>A0ABP8LJZ5</accession>
<gene>
    <name evidence="2" type="ORF">GCM10023188_18560</name>
</gene>
<comment type="caution">
    <text evidence="2">The sequence shown here is derived from an EMBL/GenBank/DDBJ whole genome shotgun (WGS) entry which is preliminary data.</text>
</comment>
<keyword evidence="3" id="KW-1185">Reference proteome</keyword>
<sequence length="203" mass="22971">MAPIPFMLIQRHVVNKLQARLPQQLTYHSLSHTLDVLKQAETIALAEGLKCPEGLLSLKVAALYHDSGFIDHYHNHEAQGCRIAQQELPGFGFSDAQIEQICSMIRATKIPQNPTTHLEQIICDADLDYLGREDFSQIAQTLYEELVSFGVLAGEDEWNNLQVKFLESHQYFTCYSKANRELHKQAHLASLKNKLNSTKQTPA</sequence>
<dbReference type="Pfam" id="PF01966">
    <property type="entry name" value="HD"/>
    <property type="match status" value="1"/>
</dbReference>
<dbReference type="SMART" id="SM00471">
    <property type="entry name" value="HDc"/>
    <property type="match status" value="1"/>
</dbReference>
<dbReference type="RefSeq" id="WP_345158518.1">
    <property type="nucleotide sequence ID" value="NZ_BAABHC010000009.1"/>
</dbReference>
<reference evidence="3" key="1">
    <citation type="journal article" date="2019" name="Int. J. Syst. Evol. Microbiol.">
        <title>The Global Catalogue of Microorganisms (GCM) 10K type strain sequencing project: providing services to taxonomists for standard genome sequencing and annotation.</title>
        <authorList>
            <consortium name="The Broad Institute Genomics Platform"/>
            <consortium name="The Broad Institute Genome Sequencing Center for Infectious Disease"/>
            <person name="Wu L."/>
            <person name="Ma J."/>
        </authorList>
    </citation>
    <scope>NUCLEOTIDE SEQUENCE [LARGE SCALE GENOMIC DNA]</scope>
    <source>
        <strain evidence="3">JCM 17926</strain>
    </source>
</reference>
<dbReference type="InterPro" id="IPR006674">
    <property type="entry name" value="HD_domain"/>
</dbReference>
<name>A0ABP8LJZ5_9BACT</name>